<reference evidence="3 4" key="1">
    <citation type="submission" date="2024-03" db="EMBL/GenBank/DDBJ databases">
        <title>First Report of Pectobacterium brasiliscabiei causing potato scab in china.</title>
        <authorList>
            <person name="Handique U."/>
        </authorList>
    </citation>
    <scope>NUCLEOTIDE SEQUENCE [LARGE SCALE GENOMIC DNA]</scope>
    <source>
        <strain evidence="3 4">ZRIMU1503</strain>
    </source>
</reference>
<dbReference type="Gene3D" id="2.60.120.10">
    <property type="entry name" value="Jelly Rolls"/>
    <property type="match status" value="1"/>
</dbReference>
<dbReference type="Proteomes" id="UP001365781">
    <property type="component" value="Unassembled WGS sequence"/>
</dbReference>
<comment type="similarity">
    <text evidence="1">Belongs to the dTDP-4-dehydrorhamnose 3,5-epimerase family.</text>
</comment>
<comment type="caution">
    <text evidence="3">The sequence shown here is derived from an EMBL/GenBank/DDBJ whole genome shotgun (WGS) entry which is preliminary data.</text>
</comment>
<dbReference type="InterPro" id="IPR014710">
    <property type="entry name" value="RmlC-like_jellyroll"/>
</dbReference>
<dbReference type="InterPro" id="IPR000888">
    <property type="entry name" value="RmlC-like"/>
</dbReference>
<sequence length="208" mass="22708">MKARRLAVEGALEFTPRVFPDERGLFISPFQAESFTDAHGGPLFRVSQTNHSLSRRGVVRGVHYTATPPGTAKYVYCARGRALDIVVDIRVGSPTFGRWDSVLMDQRDHRAAYFPVGVGHAFVALEDETVMSYMLSDAYVAENELSLSVLDPALGLPVPTDTEPILSERDRAAITLAQAREQGLLPDYARCLEIEFGGLPAVPATADS</sequence>
<dbReference type="PANTHER" id="PTHR21047:SF2">
    <property type="entry name" value="THYMIDINE DIPHOSPHO-4-KETO-RHAMNOSE 3,5-EPIMERASE"/>
    <property type="match status" value="1"/>
</dbReference>
<accession>A0ABU8GDM0</accession>
<dbReference type="InterPro" id="IPR011051">
    <property type="entry name" value="RmlC_Cupin_sf"/>
</dbReference>
<dbReference type="Pfam" id="PF00908">
    <property type="entry name" value="dTDP_sugar_isom"/>
    <property type="match status" value="1"/>
</dbReference>
<name>A0ABU8GDM0_9ACTN</name>
<evidence type="ECO:0000313" key="3">
    <source>
        <dbReference type="EMBL" id="MEI5611271.1"/>
    </source>
</evidence>
<dbReference type="PANTHER" id="PTHR21047">
    <property type="entry name" value="DTDP-6-DEOXY-D-GLUCOSE-3,5 EPIMERASE"/>
    <property type="match status" value="1"/>
</dbReference>
<dbReference type="SUPFAM" id="SSF51182">
    <property type="entry name" value="RmlC-like cupins"/>
    <property type="match status" value="1"/>
</dbReference>
<keyword evidence="2" id="KW-0413">Isomerase</keyword>
<keyword evidence="4" id="KW-1185">Reference proteome</keyword>
<proteinExistence type="inferred from homology"/>
<evidence type="ECO:0000313" key="4">
    <source>
        <dbReference type="Proteomes" id="UP001365781"/>
    </source>
</evidence>
<protein>
    <submittedName>
        <fullName evidence="3">dTDP-4-dehydrorhamnose 3,5-epimerase family protein</fullName>
    </submittedName>
</protein>
<gene>
    <name evidence="3" type="ORF">WB403_19110</name>
</gene>
<dbReference type="RefSeq" id="WP_336539282.1">
    <property type="nucleotide sequence ID" value="NZ_JBBAYL010000033.1"/>
</dbReference>
<organism evidence="3 4">
    <name type="scientific">Streptomyces brasiliscabiei</name>
    <dbReference type="NCBI Taxonomy" id="2736302"/>
    <lineage>
        <taxon>Bacteria</taxon>
        <taxon>Bacillati</taxon>
        <taxon>Actinomycetota</taxon>
        <taxon>Actinomycetes</taxon>
        <taxon>Kitasatosporales</taxon>
        <taxon>Streptomycetaceae</taxon>
        <taxon>Streptomyces</taxon>
    </lineage>
</organism>
<evidence type="ECO:0000256" key="1">
    <source>
        <dbReference type="ARBA" id="ARBA00010154"/>
    </source>
</evidence>
<evidence type="ECO:0000256" key="2">
    <source>
        <dbReference type="ARBA" id="ARBA00023235"/>
    </source>
</evidence>
<dbReference type="CDD" id="cd00438">
    <property type="entry name" value="cupin_RmlC"/>
    <property type="match status" value="1"/>
</dbReference>
<dbReference type="EMBL" id="JBBAYM010000011">
    <property type="protein sequence ID" value="MEI5611271.1"/>
    <property type="molecule type" value="Genomic_DNA"/>
</dbReference>